<keyword evidence="1" id="KW-0812">Transmembrane</keyword>
<organism evidence="2 3">
    <name type="scientific">Citreimonas salinaria</name>
    <dbReference type="NCBI Taxonomy" id="321339"/>
    <lineage>
        <taxon>Bacteria</taxon>
        <taxon>Pseudomonadati</taxon>
        <taxon>Pseudomonadota</taxon>
        <taxon>Alphaproteobacteria</taxon>
        <taxon>Rhodobacterales</taxon>
        <taxon>Roseobacteraceae</taxon>
        <taxon>Citreimonas</taxon>
    </lineage>
</organism>
<dbReference type="Proteomes" id="UP000199286">
    <property type="component" value="Unassembled WGS sequence"/>
</dbReference>
<feature type="transmembrane region" description="Helical" evidence="1">
    <location>
        <begin position="20"/>
        <end position="43"/>
    </location>
</feature>
<evidence type="ECO:0000313" key="3">
    <source>
        <dbReference type="Proteomes" id="UP000199286"/>
    </source>
</evidence>
<keyword evidence="1" id="KW-1133">Transmembrane helix</keyword>
<dbReference type="AlphaFoldDB" id="A0A1H3NFF1"/>
<sequence length="170" mass="17362">MNRSKDIAHLGTQRADAASVALRAAVIGTIAGLSVFGALGVLARREGRSAAAPVNATSHVLHGAQAGTVDSIDTSHTGVGAVINYGASIFWALPFTWWLSRRRDRSAGQIALGAAATGTVAGVVDYGLVPRRLSPGWEHALPPRAVATTFGAMALGLAIGALVTRDAGRS</sequence>
<feature type="transmembrane region" description="Helical" evidence="1">
    <location>
        <begin position="141"/>
        <end position="163"/>
    </location>
</feature>
<reference evidence="2 3" key="1">
    <citation type="submission" date="2016-10" db="EMBL/GenBank/DDBJ databases">
        <authorList>
            <person name="de Groot N.N."/>
        </authorList>
    </citation>
    <scope>NUCLEOTIDE SEQUENCE [LARGE SCALE GENOMIC DNA]</scope>
    <source>
        <strain evidence="2 3">DSM 26880</strain>
    </source>
</reference>
<protein>
    <submittedName>
        <fullName evidence="2">Uncharacterized protein</fullName>
    </submittedName>
</protein>
<evidence type="ECO:0000256" key="1">
    <source>
        <dbReference type="SAM" id="Phobius"/>
    </source>
</evidence>
<gene>
    <name evidence="2" type="ORF">SAMN05444340_12310</name>
</gene>
<evidence type="ECO:0000313" key="2">
    <source>
        <dbReference type="EMBL" id="SDY86909.1"/>
    </source>
</evidence>
<keyword evidence="3" id="KW-1185">Reference proteome</keyword>
<name>A0A1H3NFF1_9RHOB</name>
<feature type="transmembrane region" description="Helical" evidence="1">
    <location>
        <begin position="110"/>
        <end position="129"/>
    </location>
</feature>
<keyword evidence="1" id="KW-0472">Membrane</keyword>
<feature type="transmembrane region" description="Helical" evidence="1">
    <location>
        <begin position="78"/>
        <end position="98"/>
    </location>
</feature>
<dbReference type="EMBL" id="FNPF01000023">
    <property type="protein sequence ID" value="SDY86909.1"/>
    <property type="molecule type" value="Genomic_DNA"/>
</dbReference>
<dbReference type="STRING" id="321339.SAMN05444340_12310"/>
<dbReference type="RefSeq" id="WP_218141162.1">
    <property type="nucleotide sequence ID" value="NZ_FNPF01000023.1"/>
</dbReference>
<accession>A0A1H3NFF1</accession>
<proteinExistence type="predicted"/>